<dbReference type="AlphaFoldDB" id="A0AA40FY57"/>
<comment type="caution">
    <text evidence="2">The sequence shown here is derived from an EMBL/GenBank/DDBJ whole genome shotgun (WGS) entry which is preliminary data.</text>
</comment>
<proteinExistence type="predicted"/>
<feature type="compositionally biased region" description="Basic and acidic residues" evidence="1">
    <location>
        <begin position="124"/>
        <end position="147"/>
    </location>
</feature>
<feature type="compositionally biased region" description="Basic and acidic residues" evidence="1">
    <location>
        <begin position="159"/>
        <end position="170"/>
    </location>
</feature>
<feature type="compositionally biased region" description="Basic residues" evidence="1">
    <location>
        <begin position="176"/>
        <end position="187"/>
    </location>
</feature>
<reference evidence="2" key="1">
    <citation type="submission" date="2021-10" db="EMBL/GenBank/DDBJ databases">
        <title>Melipona bicolor Genome sequencing and assembly.</title>
        <authorList>
            <person name="Araujo N.S."/>
            <person name="Arias M.C."/>
        </authorList>
    </citation>
    <scope>NUCLEOTIDE SEQUENCE</scope>
    <source>
        <strain evidence="2">USP_2M_L1-L4_2017</strain>
        <tissue evidence="2">Whole body</tissue>
    </source>
</reference>
<evidence type="ECO:0000256" key="1">
    <source>
        <dbReference type="SAM" id="MobiDB-lite"/>
    </source>
</evidence>
<protein>
    <submittedName>
        <fullName evidence="2">Uncharacterized protein</fullName>
    </submittedName>
</protein>
<dbReference type="EMBL" id="JAHYIQ010000012">
    <property type="protein sequence ID" value="KAK1127175.1"/>
    <property type="molecule type" value="Genomic_DNA"/>
</dbReference>
<evidence type="ECO:0000313" key="3">
    <source>
        <dbReference type="Proteomes" id="UP001177670"/>
    </source>
</evidence>
<dbReference type="Proteomes" id="UP001177670">
    <property type="component" value="Unassembled WGS sequence"/>
</dbReference>
<feature type="region of interest" description="Disordered" evidence="1">
    <location>
        <begin position="119"/>
        <end position="214"/>
    </location>
</feature>
<feature type="region of interest" description="Disordered" evidence="1">
    <location>
        <begin position="1"/>
        <end position="42"/>
    </location>
</feature>
<accession>A0AA40FY57</accession>
<feature type="compositionally biased region" description="Basic and acidic residues" evidence="1">
    <location>
        <begin position="194"/>
        <end position="203"/>
    </location>
</feature>
<sequence length="214" mass="23291">MQEEDHSLGHGSATDSTIGKSEYILNSGGRRENGNNGVEEDDHLLRDASLGLDNHPLAGLSDDSLGLTDTLELENDFPSDLLGGTLLGSANVEGLLHNDSLDLPDGFNLEEALQLVGLDEAQSEETKPEVKKEKDSIEESTCAKDESGITSSSSVEVAKSFRCEDPKSSDMIHTPQFHHPHHPHHRSFQTTRRVVSDSRRAIVDDSSQNPLART</sequence>
<name>A0AA40FY57_9HYME</name>
<evidence type="ECO:0000313" key="2">
    <source>
        <dbReference type="EMBL" id="KAK1127175.1"/>
    </source>
</evidence>
<feature type="compositionally biased region" description="Polar residues" evidence="1">
    <location>
        <begin position="205"/>
        <end position="214"/>
    </location>
</feature>
<organism evidence="2 3">
    <name type="scientific">Melipona bicolor</name>
    <dbReference type="NCBI Taxonomy" id="60889"/>
    <lineage>
        <taxon>Eukaryota</taxon>
        <taxon>Metazoa</taxon>
        <taxon>Ecdysozoa</taxon>
        <taxon>Arthropoda</taxon>
        <taxon>Hexapoda</taxon>
        <taxon>Insecta</taxon>
        <taxon>Pterygota</taxon>
        <taxon>Neoptera</taxon>
        <taxon>Endopterygota</taxon>
        <taxon>Hymenoptera</taxon>
        <taxon>Apocrita</taxon>
        <taxon>Aculeata</taxon>
        <taxon>Apoidea</taxon>
        <taxon>Anthophila</taxon>
        <taxon>Apidae</taxon>
        <taxon>Melipona</taxon>
    </lineage>
</organism>
<gene>
    <name evidence="2" type="ORF">K0M31_003724</name>
</gene>
<keyword evidence="3" id="KW-1185">Reference proteome</keyword>